<dbReference type="NCBIfam" id="TIGR02937">
    <property type="entry name" value="sigma70-ECF"/>
    <property type="match status" value="1"/>
</dbReference>
<keyword evidence="3" id="KW-0731">Sigma factor</keyword>
<name>A0A5N8XP36_9ACTN</name>
<dbReference type="SUPFAM" id="SSF88659">
    <property type="entry name" value="Sigma3 and sigma4 domains of RNA polymerase sigma factors"/>
    <property type="match status" value="1"/>
</dbReference>
<evidence type="ECO:0000256" key="4">
    <source>
        <dbReference type="ARBA" id="ARBA00023125"/>
    </source>
</evidence>
<keyword evidence="2" id="KW-0805">Transcription regulation</keyword>
<dbReference type="InterPro" id="IPR013324">
    <property type="entry name" value="RNA_pol_sigma_r3/r4-like"/>
</dbReference>
<protein>
    <submittedName>
        <fullName evidence="7">Sigma-70 family RNA polymerase sigma factor</fullName>
    </submittedName>
</protein>
<dbReference type="SUPFAM" id="SSF88946">
    <property type="entry name" value="Sigma2 domain of RNA polymerase sigma factors"/>
    <property type="match status" value="1"/>
</dbReference>
<evidence type="ECO:0000256" key="6">
    <source>
        <dbReference type="SAM" id="MobiDB-lite"/>
    </source>
</evidence>
<dbReference type="Gene3D" id="1.10.10.10">
    <property type="entry name" value="Winged helix-like DNA-binding domain superfamily/Winged helix DNA-binding domain"/>
    <property type="match status" value="1"/>
</dbReference>
<dbReference type="Gene3D" id="1.10.1740.10">
    <property type="match status" value="1"/>
</dbReference>
<proteinExistence type="inferred from homology"/>
<dbReference type="PANTHER" id="PTHR43133">
    <property type="entry name" value="RNA POLYMERASE ECF-TYPE SIGMA FACTO"/>
    <property type="match status" value="1"/>
</dbReference>
<evidence type="ECO:0000313" key="8">
    <source>
        <dbReference type="Proteomes" id="UP000400924"/>
    </source>
</evidence>
<dbReference type="AlphaFoldDB" id="A0A5N8XP36"/>
<dbReference type="InterPro" id="IPR013325">
    <property type="entry name" value="RNA_pol_sigma_r2"/>
</dbReference>
<dbReference type="GO" id="GO:0016987">
    <property type="term" value="F:sigma factor activity"/>
    <property type="evidence" value="ECO:0007669"/>
    <property type="project" value="UniProtKB-KW"/>
</dbReference>
<dbReference type="OrthoDB" id="265863at2"/>
<dbReference type="InterPro" id="IPR014284">
    <property type="entry name" value="RNA_pol_sigma-70_dom"/>
</dbReference>
<dbReference type="GO" id="GO:0006352">
    <property type="term" value="P:DNA-templated transcription initiation"/>
    <property type="evidence" value="ECO:0007669"/>
    <property type="project" value="InterPro"/>
</dbReference>
<dbReference type="InterPro" id="IPR039425">
    <property type="entry name" value="RNA_pol_sigma-70-like"/>
</dbReference>
<evidence type="ECO:0000256" key="2">
    <source>
        <dbReference type="ARBA" id="ARBA00023015"/>
    </source>
</evidence>
<evidence type="ECO:0000256" key="1">
    <source>
        <dbReference type="ARBA" id="ARBA00010641"/>
    </source>
</evidence>
<dbReference type="EMBL" id="VJZC01000272">
    <property type="protein sequence ID" value="MPY61121.1"/>
    <property type="molecule type" value="Genomic_DNA"/>
</dbReference>
<comment type="caution">
    <text evidence="7">The sequence shown here is derived from an EMBL/GenBank/DDBJ whole genome shotgun (WGS) entry which is preliminary data.</text>
</comment>
<sequence>MTHDLVAVLRPLLTAEASAEAHASGTEPGDLEQAVWLRLLERLDSDGPPVDPQGWLRRAVRSEVRRTRRTTRRERPYDESAELAGPADDRGHGPEHLALAAARRRALHAAVRRLPGRCPRLLAALLSPKDLTYREIASELGISQGSLGPERSRCLGCLRRLLNAEVAAREPRG</sequence>
<accession>A0A5N8XP36</accession>
<reference evidence="7 8" key="1">
    <citation type="submission" date="2019-07" db="EMBL/GenBank/DDBJ databases">
        <title>New species of Amycolatopsis and Streptomyces.</title>
        <authorList>
            <person name="Duangmal K."/>
            <person name="Teo W.F.A."/>
            <person name="Lipun K."/>
        </authorList>
    </citation>
    <scope>NUCLEOTIDE SEQUENCE [LARGE SCALE GENOMIC DNA]</scope>
    <source>
        <strain evidence="7 8">NBRC 106415</strain>
    </source>
</reference>
<dbReference type="Proteomes" id="UP000400924">
    <property type="component" value="Unassembled WGS sequence"/>
</dbReference>
<dbReference type="RefSeq" id="WP_152774567.1">
    <property type="nucleotide sequence ID" value="NZ_VJZC01000272.1"/>
</dbReference>
<feature type="region of interest" description="Disordered" evidence="6">
    <location>
        <begin position="65"/>
        <end position="94"/>
    </location>
</feature>
<organism evidence="7 8">
    <name type="scientific">Streptomyces spongiae</name>
    <dbReference type="NCBI Taxonomy" id="565072"/>
    <lineage>
        <taxon>Bacteria</taxon>
        <taxon>Bacillati</taxon>
        <taxon>Actinomycetota</taxon>
        <taxon>Actinomycetes</taxon>
        <taxon>Kitasatosporales</taxon>
        <taxon>Streptomycetaceae</taxon>
        <taxon>Streptomyces</taxon>
    </lineage>
</organism>
<evidence type="ECO:0000313" key="7">
    <source>
        <dbReference type="EMBL" id="MPY61121.1"/>
    </source>
</evidence>
<keyword evidence="8" id="KW-1185">Reference proteome</keyword>
<keyword evidence="4" id="KW-0238">DNA-binding</keyword>
<gene>
    <name evidence="7" type="ORF">FNH08_29465</name>
</gene>
<evidence type="ECO:0000256" key="3">
    <source>
        <dbReference type="ARBA" id="ARBA00023082"/>
    </source>
</evidence>
<comment type="similarity">
    <text evidence="1">Belongs to the sigma-70 factor family. ECF subfamily.</text>
</comment>
<dbReference type="PANTHER" id="PTHR43133:SF52">
    <property type="entry name" value="ECF RNA POLYMERASE SIGMA FACTOR SIGL"/>
    <property type="match status" value="1"/>
</dbReference>
<dbReference type="InterPro" id="IPR036388">
    <property type="entry name" value="WH-like_DNA-bd_sf"/>
</dbReference>
<keyword evidence="5" id="KW-0804">Transcription</keyword>
<dbReference type="GO" id="GO:0003677">
    <property type="term" value="F:DNA binding"/>
    <property type="evidence" value="ECO:0007669"/>
    <property type="project" value="UniProtKB-KW"/>
</dbReference>
<evidence type="ECO:0000256" key="5">
    <source>
        <dbReference type="ARBA" id="ARBA00023163"/>
    </source>
</evidence>